<sequence>MDIKSAFLNGLIKEEVYVEQPPGFENPHFPNHVFKLSKALYGLKQAPRAWYEKLSGYLLKNNFKRGSVDITLFTKSLNEDILIVKIYVDDIIFGSTNESLCKDFAKIMQDEFEMSMMGELNFFLGLQVKQLKDGIFIKKSKYVKDLLKRFGMDYAKKSKTPMSTTTRLDKDKQGKSIDQKLYRSMIGSLLYLTASRPDILFSVCLCAHFQACPKESHLHAVKQIFKYLAFTPSLGLWYPRNSTFDLHTYSDADFGGYKVDRKSTSGACQFLGNMLISWFSKKQNSVALSTTEAEYIAAGSQSVEPQQLFPHHGIRYPQAYFDRKILAGKVLDFEFCSAENFPIIGWIDVLGLRPFFMINMPYYPDLMKEFYANFGFSTSVTLSTSINGKPILMNYATLASILDIPCDGTRSWSNRNWIEEDNFSKEECVHLLFGEHAQPIDKMYSRNLNLDYRFLDRVVATHVLPKSGGFDEVTHMEAYTMFHIVTGRRINIPLLIMNHMKGIHSRENARLAYGNIVTKILMHFDIELEEEVHHALQRCDKLGKGTLGRMGFKRHKRLGTWIPRNEDSNRIDQEDEGDEEGEEVQGQEGMDPAVASSPTNLFTTSQFEQLMQAIQGIESNQQSIVKELESIKSKQTRLERRLFEKGLIGNEGMIHSSSPEDDVEDHNTDIEDLGDDDDDRMDD</sequence>
<dbReference type="Proteomes" id="UP000187406">
    <property type="component" value="Unassembled WGS sequence"/>
</dbReference>
<feature type="domain" description="Putative plant transposon protein" evidence="3">
    <location>
        <begin position="351"/>
        <end position="523"/>
    </location>
</feature>
<dbReference type="SUPFAM" id="SSF56672">
    <property type="entry name" value="DNA/RNA polymerases"/>
    <property type="match status" value="1"/>
</dbReference>
<name>A0A1Q3CCT0_CEPFO</name>
<dbReference type="InParanoid" id="A0A1Q3CCT0"/>
<feature type="region of interest" description="Disordered" evidence="1">
    <location>
        <begin position="563"/>
        <end position="598"/>
    </location>
</feature>
<reference evidence="5" key="1">
    <citation type="submission" date="2016-04" db="EMBL/GenBank/DDBJ databases">
        <title>Cephalotus genome sequencing.</title>
        <authorList>
            <person name="Fukushima K."/>
            <person name="Hasebe M."/>
            <person name="Fang X."/>
        </authorList>
    </citation>
    <scope>NUCLEOTIDE SEQUENCE [LARGE SCALE GENOMIC DNA]</scope>
    <source>
        <strain evidence="5">cv. St1</strain>
    </source>
</reference>
<keyword evidence="5" id="KW-1185">Reference proteome</keyword>
<evidence type="ECO:0000313" key="4">
    <source>
        <dbReference type="EMBL" id="GAV78036.1"/>
    </source>
</evidence>
<dbReference type="PANTHER" id="PTHR11439:SF442">
    <property type="entry name" value="CYSTEINE-RICH RLK (RECEPTOR-LIKE PROTEIN KINASE) 8"/>
    <property type="match status" value="1"/>
</dbReference>
<dbReference type="AlphaFoldDB" id="A0A1Q3CCT0"/>
<evidence type="ECO:0000259" key="2">
    <source>
        <dbReference type="Pfam" id="PF07727"/>
    </source>
</evidence>
<feature type="compositionally biased region" description="Acidic residues" evidence="1">
    <location>
        <begin position="573"/>
        <end position="585"/>
    </location>
</feature>
<dbReference type="CDD" id="cd09272">
    <property type="entry name" value="RNase_HI_RT_Ty1"/>
    <property type="match status" value="1"/>
</dbReference>
<proteinExistence type="predicted"/>
<accession>A0A1Q3CCT0</accession>
<dbReference type="InterPro" id="IPR043502">
    <property type="entry name" value="DNA/RNA_pol_sf"/>
</dbReference>
<protein>
    <submittedName>
        <fullName evidence="4">RVT_2 domain-containing protein</fullName>
    </submittedName>
</protein>
<feature type="region of interest" description="Disordered" evidence="1">
    <location>
        <begin position="647"/>
        <end position="683"/>
    </location>
</feature>
<dbReference type="EMBL" id="BDDD01001731">
    <property type="protein sequence ID" value="GAV78036.1"/>
    <property type="molecule type" value="Genomic_DNA"/>
</dbReference>
<comment type="caution">
    <text evidence="4">The sequence shown here is derived from an EMBL/GenBank/DDBJ whole genome shotgun (WGS) entry which is preliminary data.</text>
</comment>
<dbReference type="InterPro" id="IPR013103">
    <property type="entry name" value="RVT_2"/>
</dbReference>
<feature type="compositionally biased region" description="Acidic residues" evidence="1">
    <location>
        <begin position="659"/>
        <end position="683"/>
    </location>
</feature>
<evidence type="ECO:0000259" key="3">
    <source>
        <dbReference type="Pfam" id="PF20167"/>
    </source>
</evidence>
<dbReference type="OrthoDB" id="418237at2759"/>
<evidence type="ECO:0000313" key="5">
    <source>
        <dbReference type="Proteomes" id="UP000187406"/>
    </source>
</evidence>
<feature type="domain" description="Reverse transcriptase Ty1/copia-type" evidence="2">
    <location>
        <begin position="1"/>
        <end position="163"/>
    </location>
</feature>
<gene>
    <name evidence="4" type="ORF">CFOL_v3_21504</name>
</gene>
<dbReference type="Pfam" id="PF20167">
    <property type="entry name" value="Transposase_32"/>
    <property type="match status" value="1"/>
</dbReference>
<dbReference type="Pfam" id="PF07727">
    <property type="entry name" value="RVT_2"/>
    <property type="match status" value="1"/>
</dbReference>
<dbReference type="InterPro" id="IPR046796">
    <property type="entry name" value="Transposase_32_dom"/>
</dbReference>
<evidence type="ECO:0000256" key="1">
    <source>
        <dbReference type="SAM" id="MobiDB-lite"/>
    </source>
</evidence>
<organism evidence="4 5">
    <name type="scientific">Cephalotus follicularis</name>
    <name type="common">Albany pitcher plant</name>
    <dbReference type="NCBI Taxonomy" id="3775"/>
    <lineage>
        <taxon>Eukaryota</taxon>
        <taxon>Viridiplantae</taxon>
        <taxon>Streptophyta</taxon>
        <taxon>Embryophyta</taxon>
        <taxon>Tracheophyta</taxon>
        <taxon>Spermatophyta</taxon>
        <taxon>Magnoliopsida</taxon>
        <taxon>eudicotyledons</taxon>
        <taxon>Gunneridae</taxon>
        <taxon>Pentapetalae</taxon>
        <taxon>rosids</taxon>
        <taxon>fabids</taxon>
        <taxon>Oxalidales</taxon>
        <taxon>Cephalotaceae</taxon>
        <taxon>Cephalotus</taxon>
    </lineage>
</organism>
<dbReference type="PANTHER" id="PTHR11439">
    <property type="entry name" value="GAG-POL-RELATED RETROTRANSPOSON"/>
    <property type="match status" value="1"/>
</dbReference>